<evidence type="ECO:0000313" key="2">
    <source>
        <dbReference type="EMBL" id="PGS68222.1"/>
    </source>
</evidence>
<sequence>MQNKTTFLEPENYINLVSMKPVHFHGTIEEIEIFKKDFHTWKQANVIENESFYDTKWFIKDKDYNRRGILFDTEIYHPLNISLKCYTIHLMNQKFSVNHIRNVVYAIKESIHASKAFHLHHLMDLEEYISKQNYRKRYEQAKYTIDFFSFTTIPNSERYIDICSPFIHNIQKNRDLPNYRHILYFDEKIEQFLIEASEFELQKYFPIVLWWKITTVIPLRPTEFLKLKRNCIRQINNDSKTYEITLPRRKEKRTLQKDIDITDTLQVNKDIYEFIQTFQSFIPEENKSEYLFTYSYYERYKEHFGSTRTRHTDFLPLRQFVSLIDQFYREILKKKYHYDQTEQIAPGDTRHLAFCNMMLQGFNMLTIAIIGGHKCLHTQKGYWSHLTYFTESWVYNLTEKHRRLMHMNVSLPDASFTQHTKNTLAKYKLNKEKKLTPTSKFLPVDFGFCTDIKYPSNCTGDCRHCDQYLFSPEPDVINDGLNWLSDYSKQLESQIHEQLSLLTYLSQTMNYNLEELNYSFIDQEHLSSTANELNRLLHKKAIVDTKLPKALH</sequence>
<dbReference type="GO" id="GO:0003677">
    <property type="term" value="F:DNA binding"/>
    <property type="evidence" value="ECO:0007669"/>
    <property type="project" value="InterPro"/>
</dbReference>
<keyword evidence="1" id="KW-0233">DNA recombination</keyword>
<dbReference type="AlphaFoldDB" id="A0A9X7CJ94"/>
<dbReference type="InterPro" id="IPR013762">
    <property type="entry name" value="Integrase-like_cat_sf"/>
</dbReference>
<evidence type="ECO:0000313" key="3">
    <source>
        <dbReference type="Proteomes" id="UP000224203"/>
    </source>
</evidence>
<dbReference type="GO" id="GO:0015074">
    <property type="term" value="P:DNA integration"/>
    <property type="evidence" value="ECO:0007669"/>
    <property type="project" value="InterPro"/>
</dbReference>
<comment type="caution">
    <text evidence="2">The sequence shown here is derived from an EMBL/GenBank/DDBJ whole genome shotgun (WGS) entry which is preliminary data.</text>
</comment>
<proteinExistence type="predicted"/>
<gene>
    <name evidence="2" type="ORF">COC69_27055</name>
</gene>
<name>A0A9X7CJ94_BACCE</name>
<organism evidence="2 3">
    <name type="scientific">Bacillus cereus</name>
    <dbReference type="NCBI Taxonomy" id="1396"/>
    <lineage>
        <taxon>Bacteria</taxon>
        <taxon>Bacillati</taxon>
        <taxon>Bacillota</taxon>
        <taxon>Bacilli</taxon>
        <taxon>Bacillales</taxon>
        <taxon>Bacillaceae</taxon>
        <taxon>Bacillus</taxon>
        <taxon>Bacillus cereus group</taxon>
    </lineage>
</organism>
<dbReference type="InterPro" id="IPR011010">
    <property type="entry name" value="DNA_brk_join_enz"/>
</dbReference>
<dbReference type="GO" id="GO:0006310">
    <property type="term" value="P:DNA recombination"/>
    <property type="evidence" value="ECO:0007669"/>
    <property type="project" value="UniProtKB-KW"/>
</dbReference>
<reference evidence="2 3" key="1">
    <citation type="submission" date="2017-09" db="EMBL/GenBank/DDBJ databases">
        <title>Large-scale bioinformatics analysis of Bacillus genomes uncovers conserved roles of natural products in bacterial physiology.</title>
        <authorList>
            <consortium name="Agbiome Team Llc"/>
            <person name="Bleich R.M."/>
            <person name="Grubbs K.J."/>
            <person name="Santa Maria K.C."/>
            <person name="Allen S.E."/>
            <person name="Farag S."/>
            <person name="Shank E.A."/>
            <person name="Bowers A."/>
        </authorList>
    </citation>
    <scope>NUCLEOTIDE SEQUENCE [LARGE SCALE GENOMIC DNA]</scope>
    <source>
        <strain evidence="2 3">AFS041711</strain>
    </source>
</reference>
<evidence type="ECO:0000256" key="1">
    <source>
        <dbReference type="ARBA" id="ARBA00023172"/>
    </source>
</evidence>
<accession>A0A9X7CJ94</accession>
<dbReference type="EMBL" id="NULI01000186">
    <property type="protein sequence ID" value="PGS68222.1"/>
    <property type="molecule type" value="Genomic_DNA"/>
</dbReference>
<dbReference type="SUPFAM" id="SSF56349">
    <property type="entry name" value="DNA breaking-rejoining enzymes"/>
    <property type="match status" value="1"/>
</dbReference>
<protein>
    <submittedName>
        <fullName evidence="2">Integrase</fullName>
    </submittedName>
</protein>
<dbReference type="RefSeq" id="WP_098783568.1">
    <property type="nucleotide sequence ID" value="NZ_NULI01000186.1"/>
</dbReference>
<dbReference type="Gene3D" id="1.10.443.10">
    <property type="entry name" value="Intergrase catalytic core"/>
    <property type="match status" value="1"/>
</dbReference>
<dbReference type="Proteomes" id="UP000224203">
    <property type="component" value="Unassembled WGS sequence"/>
</dbReference>